<dbReference type="Proteomes" id="UP000824048">
    <property type="component" value="Unassembled WGS sequence"/>
</dbReference>
<sequence length="113" mass="12633">MTLYQFLKEFTLTSYPVTDAADVLASETTSIYIEAPVSQKVPPYKEKLEFPSNIVNQDSPLADLEVICVAPFLNRGKGKRTELIVYIKVDKQTLEALCRQIDSGTLLGGYWNA</sequence>
<accession>A0A9D2J9X4</accession>
<comment type="caution">
    <text evidence="1">The sequence shown here is derived from an EMBL/GenBank/DDBJ whole genome shotgun (WGS) entry which is preliminary data.</text>
</comment>
<reference evidence="1" key="2">
    <citation type="submission" date="2021-04" db="EMBL/GenBank/DDBJ databases">
        <authorList>
            <person name="Gilroy R."/>
        </authorList>
    </citation>
    <scope>NUCLEOTIDE SEQUENCE</scope>
    <source>
        <strain evidence="1">ChiSxjej1B13-11774</strain>
    </source>
</reference>
<organism evidence="1 2">
    <name type="scientific">Candidatus Gemmiger excrementigallinarum</name>
    <dbReference type="NCBI Taxonomy" id="2838609"/>
    <lineage>
        <taxon>Bacteria</taxon>
        <taxon>Bacillati</taxon>
        <taxon>Bacillota</taxon>
        <taxon>Clostridia</taxon>
        <taxon>Eubacteriales</taxon>
        <taxon>Gemmiger</taxon>
    </lineage>
</organism>
<evidence type="ECO:0000313" key="1">
    <source>
        <dbReference type="EMBL" id="HIZ41019.1"/>
    </source>
</evidence>
<name>A0A9D2J9X4_9FIRM</name>
<reference evidence="1" key="1">
    <citation type="journal article" date="2021" name="PeerJ">
        <title>Extensive microbial diversity within the chicken gut microbiome revealed by metagenomics and culture.</title>
        <authorList>
            <person name="Gilroy R."/>
            <person name="Ravi A."/>
            <person name="Getino M."/>
            <person name="Pursley I."/>
            <person name="Horton D.L."/>
            <person name="Alikhan N.F."/>
            <person name="Baker D."/>
            <person name="Gharbi K."/>
            <person name="Hall N."/>
            <person name="Watson M."/>
            <person name="Adriaenssens E.M."/>
            <person name="Foster-Nyarko E."/>
            <person name="Jarju S."/>
            <person name="Secka A."/>
            <person name="Antonio M."/>
            <person name="Oren A."/>
            <person name="Chaudhuri R.R."/>
            <person name="La Ragione R."/>
            <person name="Hildebrand F."/>
            <person name="Pallen M.J."/>
        </authorList>
    </citation>
    <scope>NUCLEOTIDE SEQUENCE</scope>
    <source>
        <strain evidence="1">ChiSxjej1B13-11774</strain>
    </source>
</reference>
<evidence type="ECO:0000313" key="2">
    <source>
        <dbReference type="Proteomes" id="UP000824048"/>
    </source>
</evidence>
<dbReference type="EMBL" id="DXBP01000002">
    <property type="protein sequence ID" value="HIZ41019.1"/>
    <property type="molecule type" value="Genomic_DNA"/>
</dbReference>
<gene>
    <name evidence="1" type="ORF">H9811_00485</name>
</gene>
<dbReference type="AlphaFoldDB" id="A0A9D2J9X4"/>
<protein>
    <submittedName>
        <fullName evidence="1">Uncharacterized protein</fullName>
    </submittedName>
</protein>
<proteinExistence type="predicted"/>